<dbReference type="EMBL" id="JBHTCJ010000001">
    <property type="protein sequence ID" value="MFC7339891.1"/>
    <property type="molecule type" value="Genomic_DNA"/>
</dbReference>
<protein>
    <submittedName>
        <fullName evidence="5">ATP-binding cassette domain-containing protein</fullName>
    </submittedName>
</protein>
<dbReference type="PANTHER" id="PTHR42939">
    <property type="entry name" value="ABC TRANSPORTER ATP-BINDING PROTEIN ALBC-RELATED"/>
    <property type="match status" value="1"/>
</dbReference>
<evidence type="ECO:0000256" key="2">
    <source>
        <dbReference type="ARBA" id="ARBA00022741"/>
    </source>
</evidence>
<comment type="caution">
    <text evidence="5">The sequence shown here is derived from an EMBL/GenBank/DDBJ whole genome shotgun (WGS) entry which is preliminary data.</text>
</comment>
<keyword evidence="2" id="KW-0547">Nucleotide-binding</keyword>
<evidence type="ECO:0000313" key="5">
    <source>
        <dbReference type="EMBL" id="MFC7339891.1"/>
    </source>
</evidence>
<dbReference type="PROSITE" id="PS50893">
    <property type="entry name" value="ABC_TRANSPORTER_2"/>
    <property type="match status" value="1"/>
</dbReference>
<dbReference type="Proteomes" id="UP001596504">
    <property type="component" value="Unassembled WGS sequence"/>
</dbReference>
<dbReference type="RefSeq" id="WP_380662837.1">
    <property type="nucleotide sequence ID" value="NZ_JBHTCJ010000001.1"/>
</dbReference>
<dbReference type="InterPro" id="IPR017871">
    <property type="entry name" value="ABC_transporter-like_CS"/>
</dbReference>
<dbReference type="SMART" id="SM00382">
    <property type="entry name" value="AAA"/>
    <property type="match status" value="1"/>
</dbReference>
<evidence type="ECO:0000313" key="6">
    <source>
        <dbReference type="Proteomes" id="UP001596504"/>
    </source>
</evidence>
<reference evidence="6" key="1">
    <citation type="journal article" date="2019" name="Int. J. Syst. Evol. Microbiol.">
        <title>The Global Catalogue of Microorganisms (GCM) 10K type strain sequencing project: providing services to taxonomists for standard genome sequencing and annotation.</title>
        <authorList>
            <consortium name="The Broad Institute Genomics Platform"/>
            <consortium name="The Broad Institute Genome Sequencing Center for Infectious Disease"/>
            <person name="Wu L."/>
            <person name="Ma J."/>
        </authorList>
    </citation>
    <scope>NUCLEOTIDE SEQUENCE [LARGE SCALE GENOMIC DNA]</scope>
    <source>
        <strain evidence="6">WLHS5</strain>
    </source>
</reference>
<keyword evidence="1" id="KW-0813">Transport</keyword>
<dbReference type="GO" id="GO:0005524">
    <property type="term" value="F:ATP binding"/>
    <property type="evidence" value="ECO:0007669"/>
    <property type="project" value="UniProtKB-KW"/>
</dbReference>
<name>A0ABW2LGH7_9PSEU</name>
<accession>A0ABW2LGH7</accession>
<dbReference type="Pfam" id="PF00005">
    <property type="entry name" value="ABC_tran"/>
    <property type="match status" value="1"/>
</dbReference>
<keyword evidence="3 5" id="KW-0067">ATP-binding</keyword>
<evidence type="ECO:0000256" key="3">
    <source>
        <dbReference type="ARBA" id="ARBA00022840"/>
    </source>
</evidence>
<proteinExistence type="predicted"/>
<dbReference type="Gene3D" id="3.40.50.300">
    <property type="entry name" value="P-loop containing nucleotide triphosphate hydrolases"/>
    <property type="match status" value="1"/>
</dbReference>
<organism evidence="5 6">
    <name type="scientific">Saccharopolyspora griseoalba</name>
    <dbReference type="NCBI Taxonomy" id="1431848"/>
    <lineage>
        <taxon>Bacteria</taxon>
        <taxon>Bacillati</taxon>
        <taxon>Actinomycetota</taxon>
        <taxon>Actinomycetes</taxon>
        <taxon>Pseudonocardiales</taxon>
        <taxon>Pseudonocardiaceae</taxon>
        <taxon>Saccharopolyspora</taxon>
    </lineage>
</organism>
<dbReference type="InterPro" id="IPR051782">
    <property type="entry name" value="ABC_Transporter_VariousFunc"/>
</dbReference>
<dbReference type="InterPro" id="IPR027417">
    <property type="entry name" value="P-loop_NTPase"/>
</dbReference>
<evidence type="ECO:0000259" key="4">
    <source>
        <dbReference type="PROSITE" id="PS50893"/>
    </source>
</evidence>
<dbReference type="InterPro" id="IPR003593">
    <property type="entry name" value="AAA+_ATPase"/>
</dbReference>
<gene>
    <name evidence="5" type="ORF">ACFQRI_00595</name>
</gene>
<dbReference type="PROSITE" id="PS00211">
    <property type="entry name" value="ABC_TRANSPORTER_1"/>
    <property type="match status" value="1"/>
</dbReference>
<dbReference type="InterPro" id="IPR003439">
    <property type="entry name" value="ABC_transporter-like_ATP-bd"/>
</dbReference>
<evidence type="ECO:0000256" key="1">
    <source>
        <dbReference type="ARBA" id="ARBA00022448"/>
    </source>
</evidence>
<sequence>MPTSAARSPSAPPLVVLRGVSVDVERTPVLRAVDFEVSPGEVVGLAGSNGSGKSTLLSVLATLRKPRGGAASVLGAELGTPKCAEVRPRIALLGHVPALYAQLTLAENLRFLSRLLGRREEDADAALEAVGLAGAVDRRAEQCSQGMRRRADLARALLVEPSLLLLDEAHTGLDRHSAGLVDELVGRVRERRGAAVVVSHERDRLEALVDRVAEVVGGRVVEPVGEQR</sequence>
<keyword evidence="6" id="KW-1185">Reference proteome</keyword>
<feature type="domain" description="ABC transporter" evidence="4">
    <location>
        <begin position="15"/>
        <end position="227"/>
    </location>
</feature>
<dbReference type="SUPFAM" id="SSF52540">
    <property type="entry name" value="P-loop containing nucleoside triphosphate hydrolases"/>
    <property type="match status" value="1"/>
</dbReference>
<dbReference type="PANTHER" id="PTHR42939:SF1">
    <property type="entry name" value="ABC TRANSPORTER ATP-BINDING PROTEIN ALBC-RELATED"/>
    <property type="match status" value="1"/>
</dbReference>